<accession>A0A1S8DLK4</accession>
<dbReference type="RefSeq" id="WP_083724259.1">
    <property type="nucleotide sequence ID" value="NZ_FOUD01000010.1"/>
</dbReference>
<dbReference type="AlphaFoldDB" id="A0A1S8DLK4"/>
<organism evidence="1 2">
    <name type="scientific">Halopseudomonas pachastrellae</name>
    <dbReference type="NCBI Taxonomy" id="254161"/>
    <lineage>
        <taxon>Bacteria</taxon>
        <taxon>Pseudomonadati</taxon>
        <taxon>Pseudomonadota</taxon>
        <taxon>Gammaproteobacteria</taxon>
        <taxon>Pseudomonadales</taxon>
        <taxon>Pseudomonadaceae</taxon>
        <taxon>Halopseudomonas</taxon>
    </lineage>
</organism>
<dbReference type="PANTHER" id="PTHR36932:SF1">
    <property type="entry name" value="CAPSULAR POLYSACCHARIDE BIOSYNTHESIS PROTEIN"/>
    <property type="match status" value="1"/>
</dbReference>
<dbReference type="InterPro" id="IPR053158">
    <property type="entry name" value="CapK_Type1_Caps_Biosynth"/>
</dbReference>
<sequence length="447" mass="49784">MTTHAAEPAPWLDSRRLPELSPRAAQRLQACLQHPDAPTLSGRSGHHLDAAALSQLQIEKQLLQYPDSQWLTSFLDHCRRQVPRYRDYPWHLGFDALPCTSRQDLSSDVAAFVPTDIDPQRLIVFETSGTTGHPLRVPSLPLVAARYHCFHERILGWHGIDLQTLPGDTGVMLVGDQQRCFTYASVLPYWDDKVLLKLNMNPADWPSAAARGRYLDRVKPLLMTGDPRSLSTLLTIEFDHQPAAILSTSMTLLDGLKARLSERFACPVINLYSMNEAGPIAACDGSGNGLRLVQSTLKVELLDRQGRAVPAGERGEITITGGFNPCMPLLRYRTGDYARLYQSPEGHQYLQQLDGRPPVRFHAAGRWLNNVDITHLMQPFELAQYQLHQLADGNLVLRLQGSTDEQALRRAIAGTFGQDCGLSIEPFPLGIDKLIQYTSDYPGAHEG</sequence>
<dbReference type="STRING" id="254161.SAMN05216256_11096"/>
<dbReference type="InterPro" id="IPR042099">
    <property type="entry name" value="ANL_N_sf"/>
</dbReference>
<comment type="caution">
    <text evidence="1">The sequence shown here is derived from an EMBL/GenBank/DDBJ whole genome shotgun (WGS) entry which is preliminary data.</text>
</comment>
<proteinExistence type="predicted"/>
<dbReference type="SUPFAM" id="SSF56801">
    <property type="entry name" value="Acetyl-CoA synthetase-like"/>
    <property type="match status" value="1"/>
</dbReference>
<name>A0A1S8DLK4_9GAMM</name>
<dbReference type="PANTHER" id="PTHR36932">
    <property type="entry name" value="CAPSULAR POLYSACCHARIDE BIOSYNTHESIS PROTEIN"/>
    <property type="match status" value="1"/>
</dbReference>
<evidence type="ECO:0008006" key="3">
    <source>
        <dbReference type="Google" id="ProtNLM"/>
    </source>
</evidence>
<dbReference type="Proteomes" id="UP000242847">
    <property type="component" value="Unassembled WGS sequence"/>
</dbReference>
<protein>
    <recommendedName>
        <fullName evidence="3">Capsule biosynthesis protein CapK</fullName>
    </recommendedName>
</protein>
<reference evidence="1 2" key="1">
    <citation type="submission" date="2017-01" db="EMBL/GenBank/DDBJ databases">
        <title>Draft genome sequence of Pseudomonas pachastrellae type strain CCUG 46540T from a deep sea.</title>
        <authorList>
            <person name="Gomila M."/>
            <person name="Mulet M."/>
            <person name="Lalucat J."/>
            <person name="Garcia-Valdes E."/>
        </authorList>
    </citation>
    <scope>NUCLEOTIDE SEQUENCE [LARGE SCALE GENOMIC DNA]</scope>
    <source>
        <strain evidence="1 2">CCUG 46540</strain>
    </source>
</reference>
<dbReference type="Gene3D" id="3.40.50.12780">
    <property type="entry name" value="N-terminal domain of ligase-like"/>
    <property type="match status" value="1"/>
</dbReference>
<keyword evidence="2" id="KW-1185">Reference proteome</keyword>
<dbReference type="OrthoDB" id="580775at2"/>
<evidence type="ECO:0000313" key="2">
    <source>
        <dbReference type="Proteomes" id="UP000242847"/>
    </source>
</evidence>
<dbReference type="EMBL" id="MUBC01000003">
    <property type="protein sequence ID" value="ONM45520.1"/>
    <property type="molecule type" value="Genomic_DNA"/>
</dbReference>
<gene>
    <name evidence="1" type="ORF">BXT89_02270</name>
</gene>
<evidence type="ECO:0000313" key="1">
    <source>
        <dbReference type="EMBL" id="ONM45520.1"/>
    </source>
</evidence>